<name>A0A2L0EZB2_SORCE</name>
<feature type="chain" id="PRO_5014675479" description="Secreted protein" evidence="1">
    <location>
        <begin position="20"/>
        <end position="119"/>
    </location>
</feature>
<accession>A0A2L0EZB2</accession>
<dbReference type="AlphaFoldDB" id="A0A2L0EZB2"/>
<reference evidence="2 3" key="1">
    <citation type="submission" date="2015-09" db="EMBL/GenBank/DDBJ databases">
        <title>Sorangium comparison.</title>
        <authorList>
            <person name="Zaburannyi N."/>
            <person name="Bunk B."/>
            <person name="Overmann J."/>
            <person name="Mueller R."/>
        </authorList>
    </citation>
    <scope>NUCLEOTIDE SEQUENCE [LARGE SCALE GENOMIC DNA]</scope>
    <source>
        <strain evidence="2 3">So ce26</strain>
    </source>
</reference>
<dbReference type="Proteomes" id="UP000238348">
    <property type="component" value="Chromosome"/>
</dbReference>
<evidence type="ECO:0000313" key="2">
    <source>
        <dbReference type="EMBL" id="AUX44657.1"/>
    </source>
</evidence>
<evidence type="ECO:0000313" key="3">
    <source>
        <dbReference type="Proteomes" id="UP000238348"/>
    </source>
</evidence>
<dbReference type="RefSeq" id="WP_104983154.1">
    <property type="nucleotide sequence ID" value="NZ_CP012673.1"/>
</dbReference>
<proteinExistence type="predicted"/>
<sequence length="119" mass="13245">MKALIWLVLWSGGLVGASAANVNAARTFSPPVHDGRRIERCYLSPRYSGADPCGDRSAQEVADQFCKDRGLRRSTYWSATRSERKISAWALEELGACGMLIHRWTDHEGGSLFARIDCE</sequence>
<dbReference type="EMBL" id="CP012673">
    <property type="protein sequence ID" value="AUX44657.1"/>
    <property type="molecule type" value="Genomic_DNA"/>
</dbReference>
<protein>
    <recommendedName>
        <fullName evidence="4">Secreted protein</fullName>
    </recommendedName>
</protein>
<gene>
    <name evidence="2" type="ORF">SOCE26_061230</name>
</gene>
<keyword evidence="1" id="KW-0732">Signal</keyword>
<evidence type="ECO:0000256" key="1">
    <source>
        <dbReference type="SAM" id="SignalP"/>
    </source>
</evidence>
<evidence type="ECO:0008006" key="4">
    <source>
        <dbReference type="Google" id="ProtNLM"/>
    </source>
</evidence>
<feature type="signal peptide" evidence="1">
    <location>
        <begin position="1"/>
        <end position="19"/>
    </location>
</feature>
<organism evidence="2 3">
    <name type="scientific">Sorangium cellulosum</name>
    <name type="common">Polyangium cellulosum</name>
    <dbReference type="NCBI Taxonomy" id="56"/>
    <lineage>
        <taxon>Bacteria</taxon>
        <taxon>Pseudomonadati</taxon>
        <taxon>Myxococcota</taxon>
        <taxon>Polyangia</taxon>
        <taxon>Polyangiales</taxon>
        <taxon>Polyangiaceae</taxon>
        <taxon>Sorangium</taxon>
    </lineage>
</organism>